<dbReference type="Proteomes" id="UP000233766">
    <property type="component" value="Unassembled WGS sequence"/>
</dbReference>
<organism evidence="2 3">
    <name type="scientific">Nocardia fluminea</name>
    <dbReference type="NCBI Taxonomy" id="134984"/>
    <lineage>
        <taxon>Bacteria</taxon>
        <taxon>Bacillati</taxon>
        <taxon>Actinomycetota</taxon>
        <taxon>Actinomycetes</taxon>
        <taxon>Mycobacteriales</taxon>
        <taxon>Nocardiaceae</taxon>
        <taxon>Nocardia</taxon>
    </lineage>
</organism>
<sequence length="48" mass="5289">MRCRTCGKTTWSGCGAHIEAVRARVGPDNWCPGPPRRTADRAHRRSGP</sequence>
<name>A0A2N3VDC1_9NOCA</name>
<accession>A0A2N3VDC1</accession>
<feature type="region of interest" description="Disordered" evidence="1">
    <location>
        <begin position="25"/>
        <end position="48"/>
    </location>
</feature>
<dbReference type="AlphaFoldDB" id="A0A2N3VDC1"/>
<protein>
    <submittedName>
        <fullName evidence="2">Uncharacterized protein</fullName>
    </submittedName>
</protein>
<proteinExistence type="predicted"/>
<evidence type="ECO:0000313" key="3">
    <source>
        <dbReference type="Proteomes" id="UP000233766"/>
    </source>
</evidence>
<evidence type="ECO:0000256" key="1">
    <source>
        <dbReference type="SAM" id="MobiDB-lite"/>
    </source>
</evidence>
<gene>
    <name evidence="2" type="ORF">ATK86_4005</name>
</gene>
<dbReference type="EMBL" id="PJMW01000002">
    <property type="protein sequence ID" value="PKV79606.1"/>
    <property type="molecule type" value="Genomic_DNA"/>
</dbReference>
<comment type="caution">
    <text evidence="2">The sequence shown here is derived from an EMBL/GenBank/DDBJ whole genome shotgun (WGS) entry which is preliminary data.</text>
</comment>
<keyword evidence="3" id="KW-1185">Reference proteome</keyword>
<evidence type="ECO:0000313" key="2">
    <source>
        <dbReference type="EMBL" id="PKV79606.1"/>
    </source>
</evidence>
<reference evidence="2 3" key="1">
    <citation type="submission" date="2017-12" db="EMBL/GenBank/DDBJ databases">
        <title>Sequencing the genomes of 1000 Actinobacteria strains.</title>
        <authorList>
            <person name="Klenk H.-P."/>
        </authorList>
    </citation>
    <scope>NUCLEOTIDE SEQUENCE [LARGE SCALE GENOMIC DNA]</scope>
    <source>
        <strain evidence="2 3">DSM 44489</strain>
    </source>
</reference>